<organism evidence="1 2">
    <name type="scientific">Candidatus Curtissbacteria bacterium RIFCSPHIGHO2_01_FULL_41_13</name>
    <dbReference type="NCBI Taxonomy" id="1797745"/>
    <lineage>
        <taxon>Bacteria</taxon>
        <taxon>Candidatus Curtissiibacteriota</taxon>
    </lineage>
</organism>
<comment type="caution">
    <text evidence="1">The sequence shown here is derived from an EMBL/GenBank/DDBJ whole genome shotgun (WGS) entry which is preliminary data.</text>
</comment>
<sequence length="299" mass="32927">MKIKGSTKFVLLSAIILIVLGILFTLESQKAGRLKLIFCDVGQGDGILIVTPKGKQVVVDGGPGTKVVDCLSSKMPFWDRTIEMMILTHAQEDHIEGQVEIFNRYKVERVVWNGVENETALFDEWQKLLSAEKSQVHLAKEGDLIKLDKTSLEVLWPTAERLSIWQTLAPTDLNESSVVVRIEYGDPSTRSKISGQASSGPRFCAYLTGDLAKEILEGLINKHCQILKISHHGSKTGTSEALLELASPKIAVIQVGKNRFGHPHKEVLDLLTSKGIKILRNDTVGTIEIESGGKSYTVN</sequence>
<dbReference type="Gene3D" id="3.60.15.10">
    <property type="entry name" value="Ribonuclease Z/Hydroxyacylglutathione hydrolase-like"/>
    <property type="match status" value="1"/>
</dbReference>
<accession>A0A1F5G0W4</accession>
<evidence type="ECO:0008006" key="3">
    <source>
        <dbReference type="Google" id="ProtNLM"/>
    </source>
</evidence>
<dbReference type="CDD" id="cd07731">
    <property type="entry name" value="ComA-like_MBL-fold"/>
    <property type="match status" value="1"/>
</dbReference>
<protein>
    <recommendedName>
        <fullName evidence="3">Metallo-beta-lactamase domain-containing protein</fullName>
    </recommendedName>
</protein>
<dbReference type="SUPFAM" id="SSF56281">
    <property type="entry name" value="Metallo-hydrolase/oxidoreductase"/>
    <property type="match status" value="1"/>
</dbReference>
<dbReference type="InterPro" id="IPR036866">
    <property type="entry name" value="RibonucZ/Hydroxyglut_hydro"/>
</dbReference>
<dbReference type="Proteomes" id="UP000177069">
    <property type="component" value="Unassembled WGS sequence"/>
</dbReference>
<proteinExistence type="predicted"/>
<dbReference type="InterPro" id="IPR035681">
    <property type="entry name" value="ComA-like_MBL"/>
</dbReference>
<reference evidence="1 2" key="1">
    <citation type="journal article" date="2016" name="Nat. Commun.">
        <title>Thousands of microbial genomes shed light on interconnected biogeochemical processes in an aquifer system.</title>
        <authorList>
            <person name="Anantharaman K."/>
            <person name="Brown C.T."/>
            <person name="Hug L.A."/>
            <person name="Sharon I."/>
            <person name="Castelle C.J."/>
            <person name="Probst A.J."/>
            <person name="Thomas B.C."/>
            <person name="Singh A."/>
            <person name="Wilkins M.J."/>
            <person name="Karaoz U."/>
            <person name="Brodie E.L."/>
            <person name="Williams K.H."/>
            <person name="Hubbard S.S."/>
            <person name="Banfield J.F."/>
        </authorList>
    </citation>
    <scope>NUCLEOTIDE SEQUENCE [LARGE SCALE GENOMIC DNA]</scope>
</reference>
<dbReference type="EMBL" id="MFBA01000025">
    <property type="protein sequence ID" value="OGD85498.1"/>
    <property type="molecule type" value="Genomic_DNA"/>
</dbReference>
<name>A0A1F5G0W4_9BACT</name>
<gene>
    <name evidence="1" type="ORF">A2696_01120</name>
</gene>
<dbReference type="PANTHER" id="PTHR30619:SF1">
    <property type="entry name" value="RECOMBINATION PROTEIN 2"/>
    <property type="match status" value="1"/>
</dbReference>
<evidence type="ECO:0000313" key="1">
    <source>
        <dbReference type="EMBL" id="OGD85498.1"/>
    </source>
</evidence>
<dbReference type="PANTHER" id="PTHR30619">
    <property type="entry name" value="DNA INTERNALIZATION/COMPETENCE PROTEIN COMEC/REC2"/>
    <property type="match status" value="1"/>
</dbReference>
<dbReference type="AlphaFoldDB" id="A0A1F5G0W4"/>
<dbReference type="InterPro" id="IPR052159">
    <property type="entry name" value="Competence_DNA_uptake"/>
</dbReference>
<evidence type="ECO:0000313" key="2">
    <source>
        <dbReference type="Proteomes" id="UP000177069"/>
    </source>
</evidence>